<dbReference type="AlphaFoldDB" id="A0AAN6YF26"/>
<evidence type="ECO:0008006" key="4">
    <source>
        <dbReference type="Google" id="ProtNLM"/>
    </source>
</evidence>
<comment type="caution">
    <text evidence="2">The sequence shown here is derived from an EMBL/GenBank/DDBJ whole genome shotgun (WGS) entry which is preliminary data.</text>
</comment>
<evidence type="ECO:0000256" key="1">
    <source>
        <dbReference type="SAM" id="MobiDB-lite"/>
    </source>
</evidence>
<reference evidence="2" key="2">
    <citation type="submission" date="2023-05" db="EMBL/GenBank/DDBJ databases">
        <authorList>
            <consortium name="Lawrence Berkeley National Laboratory"/>
            <person name="Steindorff A."/>
            <person name="Hensen N."/>
            <person name="Bonometti L."/>
            <person name="Westerberg I."/>
            <person name="Brannstrom I.O."/>
            <person name="Guillou S."/>
            <person name="Cros-Aarteil S."/>
            <person name="Calhoun S."/>
            <person name="Haridas S."/>
            <person name="Kuo A."/>
            <person name="Mondo S."/>
            <person name="Pangilinan J."/>
            <person name="Riley R."/>
            <person name="Labutti K."/>
            <person name="Andreopoulos B."/>
            <person name="Lipzen A."/>
            <person name="Chen C."/>
            <person name="Yanf M."/>
            <person name="Daum C."/>
            <person name="Ng V."/>
            <person name="Clum A."/>
            <person name="Ohm R."/>
            <person name="Martin F."/>
            <person name="Silar P."/>
            <person name="Natvig D."/>
            <person name="Lalanne C."/>
            <person name="Gautier V."/>
            <person name="Ament-Velasquez S.L."/>
            <person name="Kruys A."/>
            <person name="Hutchinson M.I."/>
            <person name="Powell A.J."/>
            <person name="Barry K."/>
            <person name="Miller A.N."/>
            <person name="Grigoriev I.V."/>
            <person name="Debuchy R."/>
            <person name="Gladieux P."/>
            <person name="Thoren M.H."/>
            <person name="Johannesson H."/>
        </authorList>
    </citation>
    <scope>NUCLEOTIDE SEQUENCE</scope>
    <source>
        <strain evidence="2">PSN293</strain>
    </source>
</reference>
<protein>
    <recommendedName>
        <fullName evidence="4">F-box domain-containing protein</fullName>
    </recommendedName>
</protein>
<keyword evidence="3" id="KW-1185">Reference proteome</keyword>
<feature type="compositionally biased region" description="Low complexity" evidence="1">
    <location>
        <begin position="8"/>
        <end position="22"/>
    </location>
</feature>
<feature type="region of interest" description="Disordered" evidence="1">
    <location>
        <begin position="1"/>
        <end position="22"/>
    </location>
</feature>
<dbReference type="EMBL" id="MU858080">
    <property type="protein sequence ID" value="KAK4215432.1"/>
    <property type="molecule type" value="Genomic_DNA"/>
</dbReference>
<evidence type="ECO:0000313" key="2">
    <source>
        <dbReference type="EMBL" id="KAK4215432.1"/>
    </source>
</evidence>
<evidence type="ECO:0000313" key="3">
    <source>
        <dbReference type="Proteomes" id="UP001301769"/>
    </source>
</evidence>
<proteinExistence type="predicted"/>
<gene>
    <name evidence="2" type="ORF">QBC37DRAFT_398701</name>
</gene>
<reference evidence="2" key="1">
    <citation type="journal article" date="2023" name="Mol. Phylogenet. Evol.">
        <title>Genome-scale phylogeny and comparative genomics of the fungal order Sordariales.</title>
        <authorList>
            <person name="Hensen N."/>
            <person name="Bonometti L."/>
            <person name="Westerberg I."/>
            <person name="Brannstrom I.O."/>
            <person name="Guillou S."/>
            <person name="Cros-Aarteil S."/>
            <person name="Calhoun S."/>
            <person name="Haridas S."/>
            <person name="Kuo A."/>
            <person name="Mondo S."/>
            <person name="Pangilinan J."/>
            <person name="Riley R."/>
            <person name="LaButti K."/>
            <person name="Andreopoulos B."/>
            <person name="Lipzen A."/>
            <person name="Chen C."/>
            <person name="Yan M."/>
            <person name="Daum C."/>
            <person name="Ng V."/>
            <person name="Clum A."/>
            <person name="Steindorff A."/>
            <person name="Ohm R.A."/>
            <person name="Martin F."/>
            <person name="Silar P."/>
            <person name="Natvig D.O."/>
            <person name="Lalanne C."/>
            <person name="Gautier V."/>
            <person name="Ament-Velasquez S.L."/>
            <person name="Kruys A."/>
            <person name="Hutchinson M.I."/>
            <person name="Powell A.J."/>
            <person name="Barry K."/>
            <person name="Miller A.N."/>
            <person name="Grigoriev I.V."/>
            <person name="Debuchy R."/>
            <person name="Gladieux P."/>
            <person name="Hiltunen Thoren M."/>
            <person name="Johannesson H."/>
        </authorList>
    </citation>
    <scope>NUCLEOTIDE SEQUENCE</scope>
    <source>
        <strain evidence="2">PSN293</strain>
    </source>
</reference>
<accession>A0AAN6YF26</accession>
<dbReference type="Proteomes" id="UP001301769">
    <property type="component" value="Unassembled WGS sequence"/>
</dbReference>
<name>A0AAN6YF26_9PEZI</name>
<sequence>MDFDSTDTDPPANTATTTHPIIPTPVQSSSGFLPAEIWYKIFNLLLDEEDIPALQSLGRVSRQLRENILAEVPFILTSREQHAQICRAVKPPRLLMWYGVEVCKFLAKLANLPEQDFPFRLNLLYCSGCKCRHPARAFSQAERRKPDRRICIGREGYVRLCEHKTLTWAQVEEALRNITIEANITIQAQGYRQYPSPFFEEREEVCDMCRMSNDNGTRMRFRLREGTVDLVLYVEWESNLCLGDRRVNSMARDWRCKNRRCQGPEKGTASRHFCDKANDPKKCTRSIMLPTFHSKTISFGAIRLHLPPFKPGEPPEAWLRFNPHHDWFHAVDPMSYTHEDSRHSQSSSPDLDMLLHLCKDSSCEYYRYEYQVRCPYDAVPPWHIFDRRITRNQVMPLSGLHFPLEHGDEGGGEWGSWSC</sequence>
<organism evidence="2 3">
    <name type="scientific">Rhypophila decipiens</name>
    <dbReference type="NCBI Taxonomy" id="261697"/>
    <lineage>
        <taxon>Eukaryota</taxon>
        <taxon>Fungi</taxon>
        <taxon>Dikarya</taxon>
        <taxon>Ascomycota</taxon>
        <taxon>Pezizomycotina</taxon>
        <taxon>Sordariomycetes</taxon>
        <taxon>Sordariomycetidae</taxon>
        <taxon>Sordariales</taxon>
        <taxon>Naviculisporaceae</taxon>
        <taxon>Rhypophila</taxon>
    </lineage>
</organism>